<dbReference type="EMBL" id="BOOW01000050">
    <property type="protein sequence ID" value="GII96803.1"/>
    <property type="molecule type" value="Genomic_DNA"/>
</dbReference>
<dbReference type="AlphaFoldDB" id="A0A919RNH6"/>
<gene>
    <name evidence="1" type="ORF">Ssi02_70340</name>
</gene>
<dbReference type="RefSeq" id="WP_204031900.1">
    <property type="nucleotide sequence ID" value="NZ_BOOW01000050.1"/>
</dbReference>
<dbReference type="Proteomes" id="UP000606172">
    <property type="component" value="Unassembled WGS sequence"/>
</dbReference>
<protein>
    <submittedName>
        <fullName evidence="1">Uncharacterized protein</fullName>
    </submittedName>
</protein>
<organism evidence="1 2">
    <name type="scientific">Sinosporangium siamense</name>
    <dbReference type="NCBI Taxonomy" id="1367973"/>
    <lineage>
        <taxon>Bacteria</taxon>
        <taxon>Bacillati</taxon>
        <taxon>Actinomycetota</taxon>
        <taxon>Actinomycetes</taxon>
        <taxon>Streptosporangiales</taxon>
        <taxon>Streptosporangiaceae</taxon>
        <taxon>Sinosporangium</taxon>
    </lineage>
</organism>
<evidence type="ECO:0000313" key="2">
    <source>
        <dbReference type="Proteomes" id="UP000606172"/>
    </source>
</evidence>
<keyword evidence="2" id="KW-1185">Reference proteome</keyword>
<sequence length="114" mass="12487">MATWPTPSLATLREAFAVAPGLTAARTVVLRTNRINAYGRVEVGCMLAGRFKRHSLEGVRWNPADAATVVNNIADHLLFNPKGTAKEPHPLDLYTEPELQALVNAVDLRELTAR</sequence>
<accession>A0A919RNH6</accession>
<name>A0A919RNH6_9ACTN</name>
<comment type="caution">
    <text evidence="1">The sequence shown here is derived from an EMBL/GenBank/DDBJ whole genome shotgun (WGS) entry which is preliminary data.</text>
</comment>
<reference evidence="1" key="1">
    <citation type="submission" date="2021-01" db="EMBL/GenBank/DDBJ databases">
        <title>Whole genome shotgun sequence of Sinosporangium siamense NBRC 109515.</title>
        <authorList>
            <person name="Komaki H."/>
            <person name="Tamura T."/>
        </authorList>
    </citation>
    <scope>NUCLEOTIDE SEQUENCE</scope>
    <source>
        <strain evidence="1">NBRC 109515</strain>
    </source>
</reference>
<evidence type="ECO:0000313" key="1">
    <source>
        <dbReference type="EMBL" id="GII96803.1"/>
    </source>
</evidence>
<proteinExistence type="predicted"/>